<gene>
    <name evidence="1" type="ORF">ACAOBT_LOCUS31636</name>
</gene>
<dbReference type="Proteomes" id="UP001152888">
    <property type="component" value="Unassembled WGS sequence"/>
</dbReference>
<dbReference type="EMBL" id="CAKOFQ010007984">
    <property type="protein sequence ID" value="CAH2010607.1"/>
    <property type="molecule type" value="Genomic_DNA"/>
</dbReference>
<comment type="caution">
    <text evidence="1">The sequence shown here is derived from an EMBL/GenBank/DDBJ whole genome shotgun (WGS) entry which is preliminary data.</text>
</comment>
<protein>
    <submittedName>
        <fullName evidence="1">Uncharacterized protein</fullName>
    </submittedName>
</protein>
<dbReference type="OrthoDB" id="6778196at2759"/>
<sequence length="96" mass="10979">MVVLSRLKQELTQKDTEGGFKNIRQLQSGAVIVDSHTERQQQKLKNILKDKNDITTKTSDGIDPMFMVTGIEKGYEAKEFIDELIRLNNEIEAKLN</sequence>
<organism evidence="1 2">
    <name type="scientific">Acanthoscelides obtectus</name>
    <name type="common">Bean weevil</name>
    <name type="synonym">Bruchus obtectus</name>
    <dbReference type="NCBI Taxonomy" id="200917"/>
    <lineage>
        <taxon>Eukaryota</taxon>
        <taxon>Metazoa</taxon>
        <taxon>Ecdysozoa</taxon>
        <taxon>Arthropoda</taxon>
        <taxon>Hexapoda</taxon>
        <taxon>Insecta</taxon>
        <taxon>Pterygota</taxon>
        <taxon>Neoptera</taxon>
        <taxon>Endopterygota</taxon>
        <taxon>Coleoptera</taxon>
        <taxon>Polyphaga</taxon>
        <taxon>Cucujiformia</taxon>
        <taxon>Chrysomeloidea</taxon>
        <taxon>Chrysomelidae</taxon>
        <taxon>Bruchinae</taxon>
        <taxon>Bruchini</taxon>
        <taxon>Acanthoscelides</taxon>
    </lineage>
</organism>
<dbReference type="AlphaFoldDB" id="A0A9P0MF60"/>
<proteinExistence type="predicted"/>
<evidence type="ECO:0000313" key="1">
    <source>
        <dbReference type="EMBL" id="CAH2010607.1"/>
    </source>
</evidence>
<reference evidence="1" key="1">
    <citation type="submission" date="2022-03" db="EMBL/GenBank/DDBJ databases">
        <authorList>
            <person name="Sayadi A."/>
        </authorList>
    </citation>
    <scope>NUCLEOTIDE SEQUENCE</scope>
</reference>
<keyword evidence="2" id="KW-1185">Reference proteome</keyword>
<evidence type="ECO:0000313" key="2">
    <source>
        <dbReference type="Proteomes" id="UP001152888"/>
    </source>
</evidence>
<accession>A0A9P0MF60</accession>
<name>A0A9P0MF60_ACAOB</name>